<protein>
    <recommendedName>
        <fullName evidence="5">HTH lysR-type domain-containing protein</fullName>
    </recommendedName>
</protein>
<evidence type="ECO:0000256" key="4">
    <source>
        <dbReference type="ARBA" id="ARBA00023163"/>
    </source>
</evidence>
<feature type="domain" description="HTH lysR-type" evidence="5">
    <location>
        <begin position="1"/>
        <end position="60"/>
    </location>
</feature>
<dbReference type="PANTHER" id="PTHR30427:SF1">
    <property type="entry name" value="TRANSCRIPTIONAL ACTIVATOR PROTEIN LYSR"/>
    <property type="match status" value="1"/>
</dbReference>
<dbReference type="GO" id="GO:0003700">
    <property type="term" value="F:DNA-binding transcription factor activity"/>
    <property type="evidence" value="ECO:0007669"/>
    <property type="project" value="InterPro"/>
</dbReference>
<gene>
    <name evidence="6" type="ORF">P73_3145</name>
</gene>
<dbReference type="RefSeq" id="WP_043870321.1">
    <property type="nucleotide sequence ID" value="NZ_CP004393.1"/>
</dbReference>
<dbReference type="Gene3D" id="1.10.10.10">
    <property type="entry name" value="Winged helix-like DNA-binding domain superfamily/Winged helix DNA-binding domain"/>
    <property type="match status" value="1"/>
</dbReference>
<dbReference type="PRINTS" id="PR00039">
    <property type="entry name" value="HTHLYSR"/>
</dbReference>
<dbReference type="GO" id="GO:0010628">
    <property type="term" value="P:positive regulation of gene expression"/>
    <property type="evidence" value="ECO:0007669"/>
    <property type="project" value="TreeGrafter"/>
</dbReference>
<keyword evidence="2" id="KW-0805">Transcription regulation</keyword>
<dbReference type="Pfam" id="PF00126">
    <property type="entry name" value="HTH_1"/>
    <property type="match status" value="1"/>
</dbReference>
<dbReference type="InterPro" id="IPR005119">
    <property type="entry name" value="LysR_subst-bd"/>
</dbReference>
<reference evidence="6 7" key="1">
    <citation type="journal article" date="2014" name="Int. J. Syst. Evol. Microbiol.">
        <title>Celeribacter indicus sp. nov., a polycyclic aromatic hydrocarbon-degrading bacterium from deep-sea sediment and reclassification of Huaishuia halophila as Celeribacter halophilus comb. nov.</title>
        <authorList>
            <person name="Lai Q."/>
            <person name="Cao J."/>
            <person name="Yuan J."/>
            <person name="Li F."/>
            <person name="Shao Z."/>
        </authorList>
    </citation>
    <scope>NUCLEOTIDE SEQUENCE [LARGE SCALE GENOMIC DNA]</scope>
    <source>
        <strain evidence="6">P73</strain>
    </source>
</reference>
<dbReference type="PANTHER" id="PTHR30427">
    <property type="entry name" value="TRANSCRIPTIONAL ACTIVATOR PROTEIN LYSR"/>
    <property type="match status" value="1"/>
</dbReference>
<dbReference type="HOGENOM" id="CLU_039613_6_3_5"/>
<dbReference type="Pfam" id="PF03466">
    <property type="entry name" value="LysR_substrate"/>
    <property type="match status" value="1"/>
</dbReference>
<evidence type="ECO:0000313" key="7">
    <source>
        <dbReference type="Proteomes" id="UP000031521"/>
    </source>
</evidence>
<sequence length="310" mass="34545">MHATLRQLETLKTFTLTRSVTETARLMHVTQPAVSQALRELEAQLGFAIYTRIGNRTLLTAETQAVIPEIERVLAAFSTLQSRVSEMKDSRAGTVSIISPPTACVDLIPRAIKQFKAQRPNLRIHLEVSTEALTERKVRDELFDLGMGFYPQQEINIAAQPILETEMICVVHKDHPLAGRAVLDPRQIAGHSVVVVHHEGNVVSRMYQLLTNKIDPNSLISTNQSIGAFNLVRQGGMVAVLHPMSVPEFALSQMSLARFEPQMPVTMALYYSRRRPLSRISGKFMLALRESAAIKAELLNARGIPFKVTM</sequence>
<dbReference type="InterPro" id="IPR036390">
    <property type="entry name" value="WH_DNA-bd_sf"/>
</dbReference>
<proteinExistence type="inferred from homology"/>
<dbReference type="InterPro" id="IPR036388">
    <property type="entry name" value="WH-like_DNA-bd_sf"/>
</dbReference>
<dbReference type="Proteomes" id="UP000031521">
    <property type="component" value="Chromosome"/>
</dbReference>
<organism evidence="6 7">
    <name type="scientific">Celeribacter indicus</name>
    <dbReference type="NCBI Taxonomy" id="1208324"/>
    <lineage>
        <taxon>Bacteria</taxon>
        <taxon>Pseudomonadati</taxon>
        <taxon>Pseudomonadota</taxon>
        <taxon>Alphaproteobacteria</taxon>
        <taxon>Rhodobacterales</taxon>
        <taxon>Roseobacteraceae</taxon>
        <taxon>Celeribacter</taxon>
    </lineage>
</organism>
<dbReference type="EMBL" id="CP004393">
    <property type="protein sequence ID" value="AJE47860.1"/>
    <property type="molecule type" value="Genomic_DNA"/>
</dbReference>
<keyword evidence="4" id="KW-0804">Transcription</keyword>
<dbReference type="PROSITE" id="PS50931">
    <property type="entry name" value="HTH_LYSR"/>
    <property type="match status" value="1"/>
</dbReference>
<evidence type="ECO:0000259" key="5">
    <source>
        <dbReference type="PROSITE" id="PS50931"/>
    </source>
</evidence>
<dbReference type="AlphaFoldDB" id="A0A0B5E388"/>
<keyword evidence="3" id="KW-0238">DNA-binding</keyword>
<name>A0A0B5E388_9RHOB</name>
<evidence type="ECO:0000256" key="1">
    <source>
        <dbReference type="ARBA" id="ARBA00009437"/>
    </source>
</evidence>
<accession>A0A0B5E388</accession>
<dbReference type="OrthoDB" id="8479870at2"/>
<dbReference type="InterPro" id="IPR000847">
    <property type="entry name" value="LysR_HTH_N"/>
</dbReference>
<evidence type="ECO:0000256" key="2">
    <source>
        <dbReference type="ARBA" id="ARBA00023015"/>
    </source>
</evidence>
<keyword evidence="7" id="KW-1185">Reference proteome</keyword>
<dbReference type="GO" id="GO:0043565">
    <property type="term" value="F:sequence-specific DNA binding"/>
    <property type="evidence" value="ECO:0007669"/>
    <property type="project" value="TreeGrafter"/>
</dbReference>
<dbReference type="SUPFAM" id="SSF53850">
    <property type="entry name" value="Periplasmic binding protein-like II"/>
    <property type="match status" value="1"/>
</dbReference>
<dbReference type="KEGG" id="cid:P73_3145"/>
<evidence type="ECO:0000256" key="3">
    <source>
        <dbReference type="ARBA" id="ARBA00023125"/>
    </source>
</evidence>
<dbReference type="STRING" id="1208324.P73_3145"/>
<evidence type="ECO:0000313" key="6">
    <source>
        <dbReference type="EMBL" id="AJE47860.1"/>
    </source>
</evidence>
<dbReference type="Gene3D" id="3.40.190.290">
    <property type="match status" value="1"/>
</dbReference>
<comment type="similarity">
    <text evidence="1">Belongs to the LysR transcriptional regulatory family.</text>
</comment>
<dbReference type="SUPFAM" id="SSF46785">
    <property type="entry name" value="Winged helix' DNA-binding domain"/>
    <property type="match status" value="1"/>
</dbReference>